<proteinExistence type="predicted"/>
<evidence type="ECO:0000313" key="2">
    <source>
        <dbReference type="EMBL" id="CAF4287005.1"/>
    </source>
</evidence>
<dbReference type="Proteomes" id="UP000682733">
    <property type="component" value="Unassembled WGS sequence"/>
</dbReference>
<gene>
    <name evidence="1" type="ORF">OVA965_LOCUS36813</name>
    <name evidence="2" type="ORF">TMI583_LOCUS37849</name>
</gene>
<protein>
    <submittedName>
        <fullName evidence="1">Uncharacterized protein</fullName>
    </submittedName>
</protein>
<dbReference type="EMBL" id="CAJOBA010055842">
    <property type="protein sequence ID" value="CAF4287005.1"/>
    <property type="molecule type" value="Genomic_DNA"/>
</dbReference>
<comment type="caution">
    <text evidence="1">The sequence shown here is derived from an EMBL/GenBank/DDBJ whole genome shotgun (WGS) entry which is preliminary data.</text>
</comment>
<accession>A0A8S2FML5</accession>
<sequence length="173" mass="19826">MKIQELLETLSKQIKPANVTRWNAELLLIKSIVFIGQNELTEITNATVKRLQLQEANDTDPFSHPIYFVAAVLDPSFKWYRMSEMRYNILDATDLKENIFSFIMTECKFELKSTQEKSYSNQSPPQLTGTETVTRVLLEALKHTSDTGVTIFRKRLLHADEKRRSGGAAGTRK</sequence>
<dbReference type="AlphaFoldDB" id="A0A8S2FML5"/>
<dbReference type="Proteomes" id="UP000677228">
    <property type="component" value="Unassembled WGS sequence"/>
</dbReference>
<evidence type="ECO:0000313" key="1">
    <source>
        <dbReference type="EMBL" id="CAF1498181.1"/>
    </source>
</evidence>
<evidence type="ECO:0000313" key="3">
    <source>
        <dbReference type="Proteomes" id="UP000677228"/>
    </source>
</evidence>
<reference evidence="1" key="1">
    <citation type="submission" date="2021-02" db="EMBL/GenBank/DDBJ databases">
        <authorList>
            <person name="Nowell W R."/>
        </authorList>
    </citation>
    <scope>NUCLEOTIDE SEQUENCE</scope>
</reference>
<name>A0A8S2FML5_9BILA</name>
<organism evidence="1 3">
    <name type="scientific">Didymodactylos carnosus</name>
    <dbReference type="NCBI Taxonomy" id="1234261"/>
    <lineage>
        <taxon>Eukaryota</taxon>
        <taxon>Metazoa</taxon>
        <taxon>Spiralia</taxon>
        <taxon>Gnathifera</taxon>
        <taxon>Rotifera</taxon>
        <taxon>Eurotatoria</taxon>
        <taxon>Bdelloidea</taxon>
        <taxon>Philodinida</taxon>
        <taxon>Philodinidae</taxon>
        <taxon>Didymodactylos</taxon>
    </lineage>
</organism>
<dbReference type="EMBL" id="CAJNOK010033839">
    <property type="protein sequence ID" value="CAF1498181.1"/>
    <property type="molecule type" value="Genomic_DNA"/>
</dbReference>